<accession>A0ABR1KWM8</accession>
<evidence type="ECO:0000256" key="1">
    <source>
        <dbReference type="SAM" id="MobiDB-lite"/>
    </source>
</evidence>
<keyword evidence="3" id="KW-1185">Reference proteome</keyword>
<proteinExistence type="predicted"/>
<evidence type="ECO:0000313" key="2">
    <source>
        <dbReference type="EMBL" id="KAK7520308.1"/>
    </source>
</evidence>
<organism evidence="2 3">
    <name type="scientific">Phyllosticta citriasiana</name>
    <dbReference type="NCBI Taxonomy" id="595635"/>
    <lineage>
        <taxon>Eukaryota</taxon>
        <taxon>Fungi</taxon>
        <taxon>Dikarya</taxon>
        <taxon>Ascomycota</taxon>
        <taxon>Pezizomycotina</taxon>
        <taxon>Dothideomycetes</taxon>
        <taxon>Dothideomycetes incertae sedis</taxon>
        <taxon>Botryosphaeriales</taxon>
        <taxon>Phyllostictaceae</taxon>
        <taxon>Phyllosticta</taxon>
    </lineage>
</organism>
<protein>
    <submittedName>
        <fullName evidence="2">Uncharacterized protein</fullName>
    </submittedName>
</protein>
<feature type="region of interest" description="Disordered" evidence="1">
    <location>
        <begin position="147"/>
        <end position="191"/>
    </location>
</feature>
<sequence length="191" mass="20989">MYEVRQARAKPPASTDSPSRHPQPLPFRREYFPPPQRQPSCARASFTPSRRPAAIATTVLYVWMLRARLRIGATPEFCLKRAKALGPPGLDHTTYLPTYLPTAVGARQAGRQAGRSSQSKLTSSSHSLCNLRLLSHVGGETTHVNATTVHETTRTPASLKASATHSSSRISNSSNNRATTNDELQHPTYYI</sequence>
<feature type="region of interest" description="Disordered" evidence="1">
    <location>
        <begin position="1"/>
        <end position="48"/>
    </location>
</feature>
<name>A0ABR1KWM8_9PEZI</name>
<gene>
    <name evidence="2" type="ORF">IWZ03DRAFT_134652</name>
</gene>
<evidence type="ECO:0000313" key="3">
    <source>
        <dbReference type="Proteomes" id="UP001363622"/>
    </source>
</evidence>
<feature type="compositionally biased region" description="Low complexity" evidence="1">
    <location>
        <begin position="161"/>
        <end position="181"/>
    </location>
</feature>
<feature type="compositionally biased region" description="Polar residues" evidence="1">
    <location>
        <begin position="147"/>
        <end position="156"/>
    </location>
</feature>
<dbReference type="EMBL" id="JBBPHU010000003">
    <property type="protein sequence ID" value="KAK7520308.1"/>
    <property type="molecule type" value="Genomic_DNA"/>
</dbReference>
<dbReference type="Proteomes" id="UP001363622">
    <property type="component" value="Unassembled WGS sequence"/>
</dbReference>
<reference evidence="2 3" key="1">
    <citation type="submission" date="2024-04" db="EMBL/GenBank/DDBJ databases">
        <title>Phyllosticta paracitricarpa is synonymous to the EU quarantine fungus P. citricarpa based on phylogenomic analyses.</title>
        <authorList>
            <consortium name="Lawrence Berkeley National Laboratory"/>
            <person name="Van Ingen-Buijs V.A."/>
            <person name="Van Westerhoven A.C."/>
            <person name="Haridas S."/>
            <person name="Skiadas P."/>
            <person name="Martin F."/>
            <person name="Groenewald J.Z."/>
            <person name="Crous P.W."/>
            <person name="Seidl M.F."/>
        </authorList>
    </citation>
    <scope>NUCLEOTIDE SEQUENCE [LARGE SCALE GENOMIC DNA]</scope>
    <source>
        <strain evidence="2 3">CBS 123371</strain>
    </source>
</reference>
<comment type="caution">
    <text evidence="2">The sequence shown here is derived from an EMBL/GenBank/DDBJ whole genome shotgun (WGS) entry which is preliminary data.</text>
</comment>